<keyword evidence="2" id="KW-0813">Transport</keyword>
<dbReference type="PANTHER" id="PTHR23517">
    <property type="entry name" value="RESISTANCE PROTEIN MDTM, PUTATIVE-RELATED-RELATED"/>
    <property type="match status" value="1"/>
</dbReference>
<reference evidence="10" key="1">
    <citation type="journal article" date="2019" name="Int. J. Syst. Evol. Microbiol.">
        <title>The Global Catalogue of Microorganisms (GCM) 10K type strain sequencing project: providing services to taxonomists for standard genome sequencing and annotation.</title>
        <authorList>
            <consortium name="The Broad Institute Genomics Platform"/>
            <consortium name="The Broad Institute Genome Sequencing Center for Infectious Disease"/>
            <person name="Wu L."/>
            <person name="Ma J."/>
        </authorList>
    </citation>
    <scope>NUCLEOTIDE SEQUENCE [LARGE SCALE GENOMIC DNA]</scope>
    <source>
        <strain evidence="10">JCM 17687</strain>
    </source>
</reference>
<protein>
    <submittedName>
        <fullName evidence="9">MFS transporter</fullName>
    </submittedName>
</protein>
<dbReference type="PROSITE" id="PS50850">
    <property type="entry name" value="MFS"/>
    <property type="match status" value="1"/>
</dbReference>
<evidence type="ECO:0000256" key="7">
    <source>
        <dbReference type="SAM" id="Phobius"/>
    </source>
</evidence>
<feature type="transmembrane region" description="Helical" evidence="7">
    <location>
        <begin position="109"/>
        <end position="126"/>
    </location>
</feature>
<evidence type="ECO:0000256" key="4">
    <source>
        <dbReference type="ARBA" id="ARBA00022692"/>
    </source>
</evidence>
<feature type="domain" description="Major facilitator superfamily (MFS) profile" evidence="8">
    <location>
        <begin position="19"/>
        <end position="399"/>
    </location>
</feature>
<keyword evidence="4 7" id="KW-0812">Transmembrane</keyword>
<feature type="transmembrane region" description="Helical" evidence="7">
    <location>
        <begin position="255"/>
        <end position="273"/>
    </location>
</feature>
<dbReference type="Pfam" id="PF07690">
    <property type="entry name" value="MFS_1"/>
    <property type="match status" value="1"/>
</dbReference>
<evidence type="ECO:0000256" key="3">
    <source>
        <dbReference type="ARBA" id="ARBA00022475"/>
    </source>
</evidence>
<feature type="transmembrane region" description="Helical" evidence="7">
    <location>
        <begin position="147"/>
        <end position="166"/>
    </location>
</feature>
<feature type="transmembrane region" description="Helical" evidence="7">
    <location>
        <begin position="48"/>
        <end position="65"/>
    </location>
</feature>
<comment type="caution">
    <text evidence="9">The sequence shown here is derived from an EMBL/GenBank/DDBJ whole genome shotgun (WGS) entry which is preliminary data.</text>
</comment>
<evidence type="ECO:0000256" key="5">
    <source>
        <dbReference type="ARBA" id="ARBA00022989"/>
    </source>
</evidence>
<feature type="transmembrane region" description="Helical" evidence="7">
    <location>
        <begin position="21"/>
        <end position="42"/>
    </location>
</feature>
<feature type="transmembrane region" description="Helical" evidence="7">
    <location>
        <begin position="285"/>
        <end position="302"/>
    </location>
</feature>
<dbReference type="InterPro" id="IPR050171">
    <property type="entry name" value="MFS_Transporters"/>
</dbReference>
<feature type="transmembrane region" description="Helical" evidence="7">
    <location>
        <begin position="172"/>
        <end position="192"/>
    </location>
</feature>
<evidence type="ECO:0000256" key="6">
    <source>
        <dbReference type="ARBA" id="ARBA00023136"/>
    </source>
</evidence>
<dbReference type="SUPFAM" id="SSF103473">
    <property type="entry name" value="MFS general substrate transporter"/>
    <property type="match status" value="1"/>
</dbReference>
<dbReference type="EMBL" id="BAABIW010000009">
    <property type="protein sequence ID" value="GAA5021520.1"/>
    <property type="molecule type" value="Genomic_DNA"/>
</dbReference>
<keyword evidence="5 7" id="KW-1133">Transmembrane helix</keyword>
<name>A0ABP9J5U6_9MICO</name>
<dbReference type="InterPro" id="IPR020846">
    <property type="entry name" value="MFS_dom"/>
</dbReference>
<feature type="transmembrane region" description="Helical" evidence="7">
    <location>
        <begin position="377"/>
        <end position="395"/>
    </location>
</feature>
<evidence type="ECO:0000256" key="1">
    <source>
        <dbReference type="ARBA" id="ARBA00004651"/>
    </source>
</evidence>
<dbReference type="Proteomes" id="UP001500427">
    <property type="component" value="Unassembled WGS sequence"/>
</dbReference>
<organism evidence="9 10">
    <name type="scientific">Terrabacter aeriphilus</name>
    <dbReference type="NCBI Taxonomy" id="515662"/>
    <lineage>
        <taxon>Bacteria</taxon>
        <taxon>Bacillati</taxon>
        <taxon>Actinomycetota</taxon>
        <taxon>Actinomycetes</taxon>
        <taxon>Micrococcales</taxon>
        <taxon>Intrasporangiaceae</taxon>
        <taxon>Terrabacter</taxon>
    </lineage>
</organism>
<keyword evidence="10" id="KW-1185">Reference proteome</keyword>
<dbReference type="CDD" id="cd17325">
    <property type="entry name" value="MFS_MdtG_SLC18_like"/>
    <property type="match status" value="1"/>
</dbReference>
<keyword evidence="3" id="KW-1003">Cell membrane</keyword>
<evidence type="ECO:0000256" key="2">
    <source>
        <dbReference type="ARBA" id="ARBA00022448"/>
    </source>
</evidence>
<evidence type="ECO:0000259" key="8">
    <source>
        <dbReference type="PROSITE" id="PS50850"/>
    </source>
</evidence>
<dbReference type="InterPro" id="IPR011701">
    <property type="entry name" value="MFS"/>
</dbReference>
<feature type="transmembrane region" description="Helical" evidence="7">
    <location>
        <begin position="213"/>
        <end position="235"/>
    </location>
</feature>
<sequence>MTEISGETPPEPGGRLRAIALSAYGPTLLGSTGAGAVSPIVAVSARELGASVGVAALLVAMMGVGQLLGDLPSGALAARIGERRALLAAAVIEAVGMLLAALAGGLVQLFAGVLVIGLAGSLFGLARQAYLTEAVPVALRARALSTLGGVHRIGYFVGPFIGSLVIGRWGIGSAYAIGVVASAAAFTLVLLAPDITARHDEGALRSAPRSVASVLLAHRHVLLTLGTGAMCVAGARAIREALVPLWAESVGFSPAQTSLVFGVAGAIDMALFYPSGWLMDRYGRVAAAVPSMLVLGLGMALLPLATSLVAVTAAATVLGIGNGLGAGLIMTLGADASPADGRAQFLGGWRLCADLGRAAGPLVLSGLSAVMTLGASAVVLGAGAVVGAGWLRLWVPRHDPTRRGRGGRARAAPEAP</sequence>
<accession>A0ABP9J5U6</accession>
<comment type="subcellular location">
    <subcellularLocation>
        <location evidence="1">Cell membrane</location>
        <topology evidence="1">Multi-pass membrane protein</topology>
    </subcellularLocation>
</comment>
<dbReference type="InterPro" id="IPR036259">
    <property type="entry name" value="MFS_trans_sf"/>
</dbReference>
<dbReference type="PANTHER" id="PTHR23517:SF3">
    <property type="entry name" value="INTEGRAL MEMBRANE TRANSPORT PROTEIN"/>
    <property type="match status" value="1"/>
</dbReference>
<dbReference type="Gene3D" id="1.20.1250.20">
    <property type="entry name" value="MFS general substrate transporter like domains"/>
    <property type="match status" value="2"/>
</dbReference>
<dbReference type="RefSeq" id="WP_345506442.1">
    <property type="nucleotide sequence ID" value="NZ_BAABIW010000009.1"/>
</dbReference>
<proteinExistence type="predicted"/>
<feature type="transmembrane region" description="Helical" evidence="7">
    <location>
        <begin position="85"/>
        <end position="103"/>
    </location>
</feature>
<evidence type="ECO:0000313" key="10">
    <source>
        <dbReference type="Proteomes" id="UP001500427"/>
    </source>
</evidence>
<evidence type="ECO:0000313" key="9">
    <source>
        <dbReference type="EMBL" id="GAA5021520.1"/>
    </source>
</evidence>
<gene>
    <name evidence="9" type="ORF">GCM10023258_10960</name>
</gene>
<feature type="transmembrane region" description="Helical" evidence="7">
    <location>
        <begin position="308"/>
        <end position="330"/>
    </location>
</feature>
<keyword evidence="6 7" id="KW-0472">Membrane</keyword>